<dbReference type="PANTHER" id="PTHR24221:SF606">
    <property type="entry name" value="COLICIN V SECRETION-PROCESSING ATP-BINDING PROTEIN"/>
    <property type="match status" value="1"/>
</dbReference>
<dbReference type="InterPro" id="IPR005074">
    <property type="entry name" value="Peptidase_C39"/>
</dbReference>
<evidence type="ECO:0000256" key="2">
    <source>
        <dbReference type="ARBA" id="ARBA00022692"/>
    </source>
</evidence>
<evidence type="ECO:0000256" key="1">
    <source>
        <dbReference type="ARBA" id="ARBA00004651"/>
    </source>
</evidence>
<keyword evidence="6 7" id="KW-0472">Membrane</keyword>
<feature type="transmembrane region" description="Helical" evidence="7">
    <location>
        <begin position="290"/>
        <end position="310"/>
    </location>
</feature>
<feature type="transmembrane region" description="Helical" evidence="7">
    <location>
        <begin position="412"/>
        <end position="435"/>
    </location>
</feature>
<comment type="subcellular location">
    <subcellularLocation>
        <location evidence="1">Cell membrane</location>
        <topology evidence="1">Multi-pass membrane protein</topology>
    </subcellularLocation>
</comment>
<dbReference type="EMBL" id="CP031769">
    <property type="protein sequence ID" value="AXR07931.1"/>
    <property type="molecule type" value="Genomic_DNA"/>
</dbReference>
<dbReference type="InterPro" id="IPR003439">
    <property type="entry name" value="ABC_transporter-like_ATP-bd"/>
</dbReference>
<dbReference type="Gene3D" id="1.20.1560.10">
    <property type="entry name" value="ABC transporter type 1, transmembrane domain"/>
    <property type="match status" value="1"/>
</dbReference>
<keyword evidence="2 7" id="KW-0812">Transmembrane</keyword>
<evidence type="ECO:0000256" key="5">
    <source>
        <dbReference type="ARBA" id="ARBA00022989"/>
    </source>
</evidence>
<dbReference type="InterPro" id="IPR027417">
    <property type="entry name" value="P-loop_NTPase"/>
</dbReference>
<evidence type="ECO:0000259" key="9">
    <source>
        <dbReference type="PROSITE" id="PS50929"/>
    </source>
</evidence>
<dbReference type="PROSITE" id="PS50929">
    <property type="entry name" value="ABC_TM1F"/>
    <property type="match status" value="1"/>
</dbReference>
<dbReference type="OrthoDB" id="9806127at2"/>
<sequence length="727" mass="80628">MSSLSLQAWQVRLIASSRRVPQIFQAEIAECGLACLCMISQFYGNKVDLAALRQRFGVSERGLTLKDLMSVANRINLTVRALKLEPEQLAQLSLPAILHWDMQHFVVLTRVARNGIYINDPAQGQRFITFREASAHITGVALELTCTGPYTEAATQPVLRLRHFWHKAAGLKRSLSLLFGLSALLQLFALASPYYMQTVVDDVLVRHSANLLSVLAFGFALLLLVECATSALRKWLILSLSSRLQGQMSANLFHHLLHLPADFFSRRHLGDIISRFGSLAQVREQLTTGLVTALLDGLMTVIMLVVMWLYSPQLSLVVLCSVLLYVLLRWLTFYPLKNISAERLHHSATEQGHFLETVRCVQAVKQFNYQALRQNQWQNLLINVLNTDIRIGKTDISLSAANQLLFGVQHLLVIYLGAQAVMGNIFSVGMLYAFISYKSQFTSAADNLITQLIQLKLLRVHLDRLADLVFTPQETLHHEAGFTQTSTGELQVCNLSYRFSPLSAPLFQAINLTIPPGTTVAIVGASGAGKTTLLKCLMGMLKPDAGDVTYQGYTVHSSAGFRQVTAAVMQDDCCLNGTILDNLTGFADKPDWPVVQQAVHMACLSEDIAAMPMQYQTLVGDMGSALSGGQLQRLLLARALYRQPRLLFLDEASSHLDIANESKINQHLKAMSITRIIVAHRPQTIAMADRVYRLENGALYAVPPPIPRTEIQQAPVPSTPFQGEHHE</sequence>
<dbReference type="CDD" id="cd18567">
    <property type="entry name" value="ABC_6TM_CvaB_RaxB_like"/>
    <property type="match status" value="1"/>
</dbReference>
<evidence type="ECO:0000259" key="10">
    <source>
        <dbReference type="PROSITE" id="PS50990"/>
    </source>
</evidence>
<dbReference type="SMART" id="SM00382">
    <property type="entry name" value="AAA"/>
    <property type="match status" value="1"/>
</dbReference>
<reference evidence="11 12" key="1">
    <citation type="submission" date="2018-08" db="EMBL/GenBank/DDBJ databases">
        <title>Salinimonas sediminis sp. nov., a piezophilic bacterium isolated from a deep-sea sediment sample from the New Britain Trench.</title>
        <authorList>
            <person name="Cao J."/>
        </authorList>
    </citation>
    <scope>NUCLEOTIDE SEQUENCE [LARGE SCALE GENOMIC DNA]</scope>
    <source>
        <strain evidence="11 12">N102</strain>
    </source>
</reference>
<dbReference type="InterPro" id="IPR011527">
    <property type="entry name" value="ABC1_TM_dom"/>
</dbReference>
<gene>
    <name evidence="11" type="ORF">D0Y50_17160</name>
</gene>
<proteinExistence type="predicted"/>
<dbReference type="Pfam" id="PF00005">
    <property type="entry name" value="ABC_tran"/>
    <property type="match status" value="1"/>
</dbReference>
<feature type="domain" description="Peptidase C39" evidence="10">
    <location>
        <begin position="25"/>
        <end position="144"/>
    </location>
</feature>
<evidence type="ECO:0000256" key="6">
    <source>
        <dbReference type="ARBA" id="ARBA00023136"/>
    </source>
</evidence>
<dbReference type="SUPFAM" id="SSF52540">
    <property type="entry name" value="P-loop containing nucleoside triphosphate hydrolases"/>
    <property type="match status" value="1"/>
</dbReference>
<name>A0A346NQX4_9ALTE</name>
<keyword evidence="3" id="KW-0547">Nucleotide-binding</keyword>
<dbReference type="RefSeq" id="WP_108568890.1">
    <property type="nucleotide sequence ID" value="NZ_CP031769.1"/>
</dbReference>
<evidence type="ECO:0000256" key="4">
    <source>
        <dbReference type="ARBA" id="ARBA00022840"/>
    </source>
</evidence>
<feature type="transmembrane region" description="Helical" evidence="7">
    <location>
        <begin position="316"/>
        <end position="336"/>
    </location>
</feature>
<evidence type="ECO:0000256" key="3">
    <source>
        <dbReference type="ARBA" id="ARBA00022741"/>
    </source>
</evidence>
<dbReference type="GO" id="GO:0016887">
    <property type="term" value="F:ATP hydrolysis activity"/>
    <property type="evidence" value="ECO:0007669"/>
    <property type="project" value="InterPro"/>
</dbReference>
<dbReference type="SUPFAM" id="SSF90123">
    <property type="entry name" value="ABC transporter transmembrane region"/>
    <property type="match status" value="1"/>
</dbReference>
<dbReference type="PROSITE" id="PS00211">
    <property type="entry name" value="ABC_TRANSPORTER_1"/>
    <property type="match status" value="1"/>
</dbReference>
<feature type="transmembrane region" description="Helical" evidence="7">
    <location>
        <begin position="208"/>
        <end position="232"/>
    </location>
</feature>
<dbReference type="GO" id="GO:0005524">
    <property type="term" value="F:ATP binding"/>
    <property type="evidence" value="ECO:0007669"/>
    <property type="project" value="UniProtKB-KW"/>
</dbReference>
<protein>
    <submittedName>
        <fullName evidence="11">Peptidase domain-containing ABC transporter</fullName>
    </submittedName>
</protein>
<dbReference type="PANTHER" id="PTHR24221">
    <property type="entry name" value="ATP-BINDING CASSETTE SUB-FAMILY B"/>
    <property type="match status" value="1"/>
</dbReference>
<evidence type="ECO:0000313" key="12">
    <source>
        <dbReference type="Proteomes" id="UP000262073"/>
    </source>
</evidence>
<feature type="domain" description="ABC transmembrane type-1" evidence="9">
    <location>
        <begin position="177"/>
        <end position="457"/>
    </location>
</feature>
<dbReference type="PROSITE" id="PS50893">
    <property type="entry name" value="ABC_TRANSPORTER_2"/>
    <property type="match status" value="1"/>
</dbReference>
<keyword evidence="12" id="KW-1185">Reference proteome</keyword>
<dbReference type="InterPro" id="IPR003593">
    <property type="entry name" value="AAA+_ATPase"/>
</dbReference>
<dbReference type="Gene3D" id="3.40.50.300">
    <property type="entry name" value="P-loop containing nucleotide triphosphate hydrolases"/>
    <property type="match status" value="1"/>
</dbReference>
<dbReference type="Gene3D" id="3.90.70.10">
    <property type="entry name" value="Cysteine proteinases"/>
    <property type="match status" value="1"/>
</dbReference>
<dbReference type="PROSITE" id="PS50990">
    <property type="entry name" value="PEPTIDASE_C39"/>
    <property type="match status" value="1"/>
</dbReference>
<evidence type="ECO:0000259" key="8">
    <source>
        <dbReference type="PROSITE" id="PS50893"/>
    </source>
</evidence>
<organism evidence="11 12">
    <name type="scientific">Salinimonas sediminis</name>
    <dbReference type="NCBI Taxonomy" id="2303538"/>
    <lineage>
        <taxon>Bacteria</taxon>
        <taxon>Pseudomonadati</taxon>
        <taxon>Pseudomonadota</taxon>
        <taxon>Gammaproteobacteria</taxon>
        <taxon>Alteromonadales</taxon>
        <taxon>Alteromonadaceae</taxon>
        <taxon>Alteromonas/Salinimonas group</taxon>
        <taxon>Salinimonas</taxon>
    </lineage>
</organism>
<feature type="domain" description="ABC transporter" evidence="8">
    <location>
        <begin position="490"/>
        <end position="721"/>
    </location>
</feature>
<dbReference type="InterPro" id="IPR017871">
    <property type="entry name" value="ABC_transporter-like_CS"/>
</dbReference>
<evidence type="ECO:0000313" key="11">
    <source>
        <dbReference type="EMBL" id="AXR07931.1"/>
    </source>
</evidence>
<dbReference type="Pfam" id="PF03412">
    <property type="entry name" value="Peptidase_C39"/>
    <property type="match status" value="1"/>
</dbReference>
<dbReference type="GO" id="GO:0008233">
    <property type="term" value="F:peptidase activity"/>
    <property type="evidence" value="ECO:0007669"/>
    <property type="project" value="InterPro"/>
</dbReference>
<dbReference type="KEGG" id="salm:D0Y50_17160"/>
<dbReference type="GO" id="GO:0006508">
    <property type="term" value="P:proteolysis"/>
    <property type="evidence" value="ECO:0007669"/>
    <property type="project" value="InterPro"/>
</dbReference>
<feature type="transmembrane region" description="Helical" evidence="7">
    <location>
        <begin position="175"/>
        <end position="196"/>
    </location>
</feature>
<keyword evidence="5 7" id="KW-1133">Transmembrane helix</keyword>
<evidence type="ECO:0000256" key="7">
    <source>
        <dbReference type="SAM" id="Phobius"/>
    </source>
</evidence>
<accession>A0A346NQX4</accession>
<dbReference type="AlphaFoldDB" id="A0A346NQX4"/>
<dbReference type="InterPro" id="IPR039421">
    <property type="entry name" value="Type_1_exporter"/>
</dbReference>
<dbReference type="GO" id="GO:0034040">
    <property type="term" value="F:ATPase-coupled lipid transmembrane transporter activity"/>
    <property type="evidence" value="ECO:0007669"/>
    <property type="project" value="TreeGrafter"/>
</dbReference>
<dbReference type="InterPro" id="IPR036640">
    <property type="entry name" value="ABC1_TM_sf"/>
</dbReference>
<dbReference type="GO" id="GO:0005886">
    <property type="term" value="C:plasma membrane"/>
    <property type="evidence" value="ECO:0007669"/>
    <property type="project" value="UniProtKB-SubCell"/>
</dbReference>
<dbReference type="Proteomes" id="UP000262073">
    <property type="component" value="Chromosome"/>
</dbReference>
<dbReference type="GO" id="GO:0140359">
    <property type="term" value="F:ABC-type transporter activity"/>
    <property type="evidence" value="ECO:0007669"/>
    <property type="project" value="InterPro"/>
</dbReference>
<keyword evidence="4" id="KW-0067">ATP-binding</keyword>
<dbReference type="Pfam" id="PF00664">
    <property type="entry name" value="ABC_membrane"/>
    <property type="match status" value="1"/>
</dbReference>